<dbReference type="InterPro" id="IPR036390">
    <property type="entry name" value="WH_DNA-bd_sf"/>
</dbReference>
<dbReference type="InterPro" id="IPR005119">
    <property type="entry name" value="LysR_subst-bd"/>
</dbReference>
<keyword evidence="2" id="KW-0805">Transcription regulation</keyword>
<dbReference type="PANTHER" id="PTHR30579:SF7">
    <property type="entry name" value="HTH-TYPE TRANSCRIPTIONAL REGULATOR LRHA-RELATED"/>
    <property type="match status" value="1"/>
</dbReference>
<evidence type="ECO:0000256" key="3">
    <source>
        <dbReference type="ARBA" id="ARBA00023125"/>
    </source>
</evidence>
<evidence type="ECO:0000256" key="4">
    <source>
        <dbReference type="ARBA" id="ARBA00023163"/>
    </source>
</evidence>
<dbReference type="Gene3D" id="1.10.10.10">
    <property type="entry name" value="Winged helix-like DNA-binding domain superfamily/Winged helix DNA-binding domain"/>
    <property type="match status" value="1"/>
</dbReference>
<dbReference type="Gene3D" id="3.40.190.10">
    <property type="entry name" value="Periplasmic binding protein-like II"/>
    <property type="match status" value="2"/>
</dbReference>
<dbReference type="InterPro" id="IPR000847">
    <property type="entry name" value="LysR_HTH_N"/>
</dbReference>
<reference evidence="7" key="1">
    <citation type="journal article" date="2019" name="Int. J. Syst. Evol. Microbiol.">
        <title>The Global Catalogue of Microorganisms (GCM) 10K type strain sequencing project: providing services to taxonomists for standard genome sequencing and annotation.</title>
        <authorList>
            <consortium name="The Broad Institute Genomics Platform"/>
            <consortium name="The Broad Institute Genome Sequencing Center for Infectious Disease"/>
            <person name="Wu L."/>
            <person name="Ma J."/>
        </authorList>
    </citation>
    <scope>NUCLEOTIDE SEQUENCE [LARGE SCALE GENOMIC DNA]</scope>
    <source>
        <strain evidence="7">CGMCC 1.10759</strain>
    </source>
</reference>
<keyword evidence="7" id="KW-1185">Reference proteome</keyword>
<proteinExistence type="inferred from homology"/>
<comment type="similarity">
    <text evidence="1">Belongs to the LysR transcriptional regulatory family.</text>
</comment>
<keyword evidence="4" id="KW-0804">Transcription</keyword>
<dbReference type="PRINTS" id="PR00039">
    <property type="entry name" value="HTHLYSR"/>
</dbReference>
<dbReference type="SUPFAM" id="SSF53850">
    <property type="entry name" value="Periplasmic binding protein-like II"/>
    <property type="match status" value="1"/>
</dbReference>
<evidence type="ECO:0000256" key="2">
    <source>
        <dbReference type="ARBA" id="ARBA00023015"/>
    </source>
</evidence>
<dbReference type="InterPro" id="IPR036388">
    <property type="entry name" value="WH-like_DNA-bd_sf"/>
</dbReference>
<dbReference type="Proteomes" id="UP001595904">
    <property type="component" value="Unassembled WGS sequence"/>
</dbReference>
<keyword evidence="3" id="KW-0238">DNA-binding</keyword>
<dbReference type="Pfam" id="PF00126">
    <property type="entry name" value="HTH_1"/>
    <property type="match status" value="1"/>
</dbReference>
<evidence type="ECO:0000259" key="5">
    <source>
        <dbReference type="PROSITE" id="PS50931"/>
    </source>
</evidence>
<dbReference type="PANTHER" id="PTHR30579">
    <property type="entry name" value="TRANSCRIPTIONAL REGULATOR"/>
    <property type="match status" value="1"/>
</dbReference>
<dbReference type="SUPFAM" id="SSF46785">
    <property type="entry name" value="Winged helix' DNA-binding domain"/>
    <property type="match status" value="1"/>
</dbReference>
<comment type="caution">
    <text evidence="6">The sequence shown here is derived from an EMBL/GenBank/DDBJ whole genome shotgun (WGS) entry which is preliminary data.</text>
</comment>
<gene>
    <name evidence="6" type="ORF">ACFPN2_22440</name>
</gene>
<dbReference type="Pfam" id="PF03466">
    <property type="entry name" value="LysR_substrate"/>
    <property type="match status" value="1"/>
</dbReference>
<dbReference type="RefSeq" id="WP_380600757.1">
    <property type="nucleotide sequence ID" value="NZ_JBHSDU010000010.1"/>
</dbReference>
<evidence type="ECO:0000313" key="6">
    <source>
        <dbReference type="EMBL" id="MFC4311857.1"/>
    </source>
</evidence>
<dbReference type="InterPro" id="IPR050176">
    <property type="entry name" value="LTTR"/>
</dbReference>
<protein>
    <submittedName>
        <fullName evidence="6">LysR family transcriptional regulator</fullName>
    </submittedName>
</protein>
<dbReference type="EMBL" id="JBHSDU010000010">
    <property type="protein sequence ID" value="MFC4311857.1"/>
    <property type="molecule type" value="Genomic_DNA"/>
</dbReference>
<organism evidence="6 7">
    <name type="scientific">Steroidobacter flavus</name>
    <dbReference type="NCBI Taxonomy" id="1842136"/>
    <lineage>
        <taxon>Bacteria</taxon>
        <taxon>Pseudomonadati</taxon>
        <taxon>Pseudomonadota</taxon>
        <taxon>Gammaproteobacteria</taxon>
        <taxon>Steroidobacterales</taxon>
        <taxon>Steroidobacteraceae</taxon>
        <taxon>Steroidobacter</taxon>
    </lineage>
</organism>
<dbReference type="PROSITE" id="PS50931">
    <property type="entry name" value="HTH_LYSR"/>
    <property type="match status" value="1"/>
</dbReference>
<evidence type="ECO:0000313" key="7">
    <source>
        <dbReference type="Proteomes" id="UP001595904"/>
    </source>
</evidence>
<evidence type="ECO:0000256" key="1">
    <source>
        <dbReference type="ARBA" id="ARBA00009437"/>
    </source>
</evidence>
<feature type="domain" description="HTH lysR-type" evidence="5">
    <location>
        <begin position="1"/>
        <end position="60"/>
    </location>
</feature>
<name>A0ABV8SWN2_9GAMM</name>
<accession>A0ABV8SWN2</accession>
<sequence length="279" mass="30542">MDFDPTLLRAFVAVHDAGGFTRAAQRLHLTQSAVSHQIRRLEEQIGRPLFYRTTRKLTLTEDGSEFLRHAQQILTSLDALTRRFQSSMTAGVVRFGTPETFMGERLAPLLARFSHAFPSVRLDVNVGTYFDLRSMIDAGELDLAVALSLPHEEHRNTVLRKSQFVWVGSETFASRGAASLPLAFAPAPCVHRQIGIAALADTPVDWHVAFTSPSNEGISAAVLAGLAITVQTRCSLKPGMKIVDGQFGLPALPQAEFTLIWRAGEIAPAAKEFGRLLLP</sequence>